<dbReference type="PANTHER" id="PTHR38590:SF1">
    <property type="entry name" value="BLL0828 PROTEIN"/>
    <property type="match status" value="1"/>
</dbReference>
<dbReference type="SUPFAM" id="SSF52980">
    <property type="entry name" value="Restriction endonuclease-like"/>
    <property type="match status" value="1"/>
</dbReference>
<dbReference type="EMBL" id="PGTO01000010">
    <property type="protein sequence ID" value="RAU21372.1"/>
    <property type="molecule type" value="Genomic_DNA"/>
</dbReference>
<feature type="region of interest" description="Disordered" evidence="1">
    <location>
        <begin position="1"/>
        <end position="22"/>
    </location>
</feature>
<dbReference type="InterPro" id="IPR011335">
    <property type="entry name" value="Restrct_endonuc-II-like"/>
</dbReference>
<dbReference type="PANTHER" id="PTHR38590">
    <property type="entry name" value="BLL0828 PROTEIN"/>
    <property type="match status" value="1"/>
</dbReference>
<feature type="domain" description="DUF559" evidence="2">
    <location>
        <begin position="49"/>
        <end position="154"/>
    </location>
</feature>
<keyword evidence="4" id="KW-1185">Reference proteome</keyword>
<dbReference type="InterPro" id="IPR047216">
    <property type="entry name" value="Endonuclease_DUF559_bact"/>
</dbReference>
<protein>
    <submittedName>
        <fullName evidence="3">DNA methyltransferase</fullName>
    </submittedName>
</protein>
<evidence type="ECO:0000313" key="4">
    <source>
        <dbReference type="Proteomes" id="UP000251075"/>
    </source>
</evidence>
<proteinExistence type="predicted"/>
<reference evidence="3 4" key="1">
    <citation type="submission" date="2017-11" db="EMBL/GenBank/DDBJ databases">
        <title>Draft genome sequence of magnetotactic bacterium Magnetospirillum kuznetsovii LBB-42.</title>
        <authorList>
            <person name="Grouzdev D.S."/>
            <person name="Rysina M.S."/>
            <person name="Baslerov R.V."/>
            <person name="Koziaeva V."/>
        </authorList>
    </citation>
    <scope>NUCLEOTIDE SEQUENCE [LARGE SCALE GENOMIC DNA]</scope>
    <source>
        <strain evidence="3 4">LBB-42</strain>
    </source>
</reference>
<sequence>MARRRLPTPALPRRSRGRGNAAEQCNSLPQLCWGRAGVGADKVAKLDNRLKKNARALRSDPTETEKRLWRLLRRGSLDGYRFRRQHPVHPYILDFACLAAKLAVEADGGQHCESSRDHARTAFLERAGWRVLRFWNNEILENEAGVLRHILDMLRERCPHPSPPPAEPGEGE</sequence>
<keyword evidence="3" id="KW-0489">Methyltransferase</keyword>
<name>A0A364NWE0_9PROT</name>
<keyword evidence="3" id="KW-0808">Transferase</keyword>
<dbReference type="InterPro" id="IPR007569">
    <property type="entry name" value="DUF559"/>
</dbReference>
<dbReference type="GO" id="GO:0008168">
    <property type="term" value="F:methyltransferase activity"/>
    <property type="evidence" value="ECO:0007669"/>
    <property type="project" value="UniProtKB-KW"/>
</dbReference>
<dbReference type="Pfam" id="PF04480">
    <property type="entry name" value="DUF559"/>
    <property type="match status" value="1"/>
</dbReference>
<evidence type="ECO:0000313" key="3">
    <source>
        <dbReference type="EMBL" id="RAU21372.1"/>
    </source>
</evidence>
<comment type="caution">
    <text evidence="3">The sequence shown here is derived from an EMBL/GenBank/DDBJ whole genome shotgun (WGS) entry which is preliminary data.</text>
</comment>
<evidence type="ECO:0000259" key="2">
    <source>
        <dbReference type="Pfam" id="PF04480"/>
    </source>
</evidence>
<gene>
    <name evidence="3" type="ORF">CU669_13125</name>
</gene>
<dbReference type="OrthoDB" id="9798754at2"/>
<dbReference type="AlphaFoldDB" id="A0A364NWE0"/>
<dbReference type="CDD" id="cd01038">
    <property type="entry name" value="Endonuclease_DUF559"/>
    <property type="match status" value="1"/>
</dbReference>
<organism evidence="3 4">
    <name type="scientific">Paramagnetospirillum kuznetsovii</name>
    <dbReference type="NCBI Taxonomy" id="2053833"/>
    <lineage>
        <taxon>Bacteria</taxon>
        <taxon>Pseudomonadati</taxon>
        <taxon>Pseudomonadota</taxon>
        <taxon>Alphaproteobacteria</taxon>
        <taxon>Rhodospirillales</taxon>
        <taxon>Magnetospirillaceae</taxon>
        <taxon>Paramagnetospirillum</taxon>
    </lineage>
</organism>
<dbReference type="GO" id="GO:0032259">
    <property type="term" value="P:methylation"/>
    <property type="evidence" value="ECO:0007669"/>
    <property type="project" value="UniProtKB-KW"/>
</dbReference>
<dbReference type="Proteomes" id="UP000251075">
    <property type="component" value="Unassembled WGS sequence"/>
</dbReference>
<evidence type="ECO:0000256" key="1">
    <source>
        <dbReference type="SAM" id="MobiDB-lite"/>
    </source>
</evidence>
<accession>A0A364NWE0</accession>
<dbReference type="Gene3D" id="3.40.960.10">
    <property type="entry name" value="VSR Endonuclease"/>
    <property type="match status" value="1"/>
</dbReference>